<accession>A0AAI8MF56</accession>
<name>A0AAI8MF56_9BRAD</name>
<dbReference type="KEGG" id="brs:S23_41290"/>
<reference evidence="1 2" key="1">
    <citation type="journal article" date="2012" name="Microbes Environ.">
        <title>Complete genome sequence of Bradyrhizobium sp. S23321: insights into symbiosis evolution in soil oligotrophs.</title>
        <authorList>
            <person name="Okubo T."/>
            <person name="Tsukui T."/>
            <person name="Maita H."/>
            <person name="Okamoto S."/>
            <person name="Oshima K."/>
            <person name="Fujisawa T."/>
            <person name="Saito A."/>
            <person name="Futamata H."/>
            <person name="Hattori R."/>
            <person name="Shimomura Y."/>
            <person name="Haruta S."/>
            <person name="Morimoto S."/>
            <person name="Wang Y."/>
            <person name="Sakai Y."/>
            <person name="Hattori M."/>
            <person name="Aizawa S."/>
            <person name="Nagashima K.V.P."/>
            <person name="Masuda S."/>
            <person name="Hattori T."/>
            <person name="Yamashita A."/>
            <person name="Bao Z."/>
            <person name="Hayatsu M."/>
            <person name="Kajiya-Kanegae H."/>
            <person name="Yoshinaga I."/>
            <person name="Sakamoto K."/>
            <person name="Toyota K."/>
            <person name="Nakao M."/>
            <person name="Kohara M."/>
            <person name="Anda M."/>
            <person name="Niwa R."/>
            <person name="Jung-Hwan P."/>
            <person name="Sameshima-Saito R."/>
            <person name="Tokuda S."/>
            <person name="Yamamoto S."/>
            <person name="Yamamoto S."/>
            <person name="Yokoyama T."/>
            <person name="Akutsu T."/>
            <person name="Nakamura Y."/>
            <person name="Nakahira-Yanaka Y."/>
            <person name="Takada Hoshino Y."/>
            <person name="Hirakawa H."/>
            <person name="Mitsui H."/>
            <person name="Terasawa K."/>
            <person name="Itakura M."/>
            <person name="Sato S."/>
            <person name="Ikeda-Ohtsubo W."/>
            <person name="Sakakura N."/>
            <person name="Kaminuma E."/>
            <person name="Minamisawa K."/>
        </authorList>
    </citation>
    <scope>NUCLEOTIDE SEQUENCE [LARGE SCALE GENOMIC DNA]</scope>
    <source>
        <strain evidence="1 2">S23321</strain>
    </source>
</reference>
<proteinExistence type="predicted"/>
<evidence type="ECO:0000313" key="1">
    <source>
        <dbReference type="EMBL" id="BAL77324.1"/>
    </source>
</evidence>
<dbReference type="Proteomes" id="UP000007886">
    <property type="component" value="Chromosome"/>
</dbReference>
<organism evidence="1 2">
    <name type="scientific">Bradyrhizobium cosmicum</name>
    <dbReference type="NCBI Taxonomy" id="1404864"/>
    <lineage>
        <taxon>Bacteria</taxon>
        <taxon>Pseudomonadati</taxon>
        <taxon>Pseudomonadota</taxon>
        <taxon>Alphaproteobacteria</taxon>
        <taxon>Hyphomicrobiales</taxon>
        <taxon>Nitrobacteraceae</taxon>
        <taxon>Bradyrhizobium</taxon>
    </lineage>
</organism>
<protein>
    <submittedName>
        <fullName evidence="1">Uncharacterized protein</fullName>
    </submittedName>
</protein>
<dbReference type="EMBL" id="AP012279">
    <property type="protein sequence ID" value="BAL77324.1"/>
    <property type="molecule type" value="Genomic_DNA"/>
</dbReference>
<sequence>MGGTLSRGEQLRELASDLSRAAETARRAGLPTTVYLLSMALVEVKEAAAAADDGDGDGAA</sequence>
<keyword evidence="2" id="KW-1185">Reference proteome</keyword>
<evidence type="ECO:0000313" key="2">
    <source>
        <dbReference type="Proteomes" id="UP000007886"/>
    </source>
</evidence>
<dbReference type="AlphaFoldDB" id="A0AAI8MF56"/>
<gene>
    <name evidence="1" type="ORF">S23_41290</name>
</gene>